<comment type="caution">
    <text evidence="5">The sequence shown here is derived from an EMBL/GenBank/DDBJ whole genome shotgun (WGS) entry which is preliminary data.</text>
</comment>
<feature type="domain" description="EF-hand" evidence="4">
    <location>
        <begin position="16"/>
        <end position="51"/>
    </location>
</feature>
<proteinExistence type="inferred from homology"/>
<dbReference type="PANTHER" id="PTHR45840">
    <property type="entry name" value="RHOMBOID-RELATED PROTEIN"/>
    <property type="match status" value="1"/>
</dbReference>
<dbReference type="InterPro" id="IPR002048">
    <property type="entry name" value="EF_hand_dom"/>
</dbReference>
<evidence type="ECO:0000256" key="3">
    <source>
        <dbReference type="SAM" id="Phobius"/>
    </source>
</evidence>
<dbReference type="AlphaFoldDB" id="A0A8J6H7Z9"/>
<feature type="transmembrane region" description="Helical" evidence="3">
    <location>
        <begin position="270"/>
        <end position="291"/>
    </location>
</feature>
<protein>
    <recommendedName>
        <fullName evidence="4">EF-hand domain-containing protein</fullName>
    </recommendedName>
</protein>
<dbReference type="EMBL" id="JABDTM020028377">
    <property type="protein sequence ID" value="KAH0809042.1"/>
    <property type="molecule type" value="Genomic_DNA"/>
</dbReference>
<dbReference type="FunFam" id="1.20.1540.10:FF:000024">
    <property type="entry name" value="Blast:Protein rhomboid"/>
    <property type="match status" value="1"/>
</dbReference>
<dbReference type="PROSITE" id="PS00018">
    <property type="entry name" value="EF_HAND_1"/>
    <property type="match status" value="2"/>
</dbReference>
<feature type="domain" description="EF-hand" evidence="4">
    <location>
        <begin position="54"/>
        <end position="89"/>
    </location>
</feature>
<reference evidence="5" key="2">
    <citation type="submission" date="2021-08" db="EMBL/GenBank/DDBJ databases">
        <authorList>
            <person name="Eriksson T."/>
        </authorList>
    </citation>
    <scope>NUCLEOTIDE SEQUENCE</scope>
    <source>
        <strain evidence="5">Stoneville</strain>
        <tissue evidence="5">Whole head</tissue>
    </source>
</reference>
<feature type="transmembrane region" description="Helical" evidence="3">
    <location>
        <begin position="297"/>
        <end position="317"/>
    </location>
</feature>
<feature type="transmembrane region" description="Helical" evidence="3">
    <location>
        <begin position="215"/>
        <end position="232"/>
    </location>
</feature>
<keyword evidence="3" id="KW-1133">Transmembrane helix</keyword>
<evidence type="ECO:0000313" key="5">
    <source>
        <dbReference type="EMBL" id="KAH0809042.1"/>
    </source>
</evidence>
<keyword evidence="3" id="KW-0472">Membrane</keyword>
<keyword evidence="6" id="KW-1185">Reference proteome</keyword>
<dbReference type="OrthoDB" id="418595at2759"/>
<feature type="transmembrane region" description="Helical" evidence="3">
    <location>
        <begin position="329"/>
        <end position="350"/>
    </location>
</feature>
<dbReference type="GO" id="GO:0004252">
    <property type="term" value="F:serine-type endopeptidase activity"/>
    <property type="evidence" value="ECO:0007669"/>
    <property type="project" value="InterPro"/>
</dbReference>
<organism evidence="5 6">
    <name type="scientific">Tenebrio molitor</name>
    <name type="common">Yellow mealworm beetle</name>
    <dbReference type="NCBI Taxonomy" id="7067"/>
    <lineage>
        <taxon>Eukaryota</taxon>
        <taxon>Metazoa</taxon>
        <taxon>Ecdysozoa</taxon>
        <taxon>Arthropoda</taxon>
        <taxon>Hexapoda</taxon>
        <taxon>Insecta</taxon>
        <taxon>Pterygota</taxon>
        <taxon>Neoptera</taxon>
        <taxon>Endopterygota</taxon>
        <taxon>Coleoptera</taxon>
        <taxon>Polyphaga</taxon>
        <taxon>Cucujiformia</taxon>
        <taxon>Tenebrionidae</taxon>
        <taxon>Tenebrio</taxon>
    </lineage>
</organism>
<name>A0A8J6H7Z9_TENMO</name>
<dbReference type="InterPro" id="IPR051739">
    <property type="entry name" value="Rhomboid_IM_Serine_Proteases"/>
</dbReference>
<dbReference type="PIRSF" id="PIRSF037470">
    <property type="entry name" value="Rhomboid"/>
    <property type="match status" value="1"/>
</dbReference>
<dbReference type="InterPro" id="IPR022764">
    <property type="entry name" value="Peptidase_S54_rhomboid_dom"/>
</dbReference>
<dbReference type="Proteomes" id="UP000719412">
    <property type="component" value="Unassembled WGS sequence"/>
</dbReference>
<dbReference type="InterPro" id="IPR018247">
    <property type="entry name" value="EF_Hand_1_Ca_BS"/>
</dbReference>
<dbReference type="GO" id="GO:0016020">
    <property type="term" value="C:membrane"/>
    <property type="evidence" value="ECO:0007669"/>
    <property type="project" value="InterPro"/>
</dbReference>
<comment type="similarity">
    <text evidence="1 2">Belongs to the peptidase S54 family.</text>
</comment>
<dbReference type="Pfam" id="PF13499">
    <property type="entry name" value="EF-hand_7"/>
    <property type="match status" value="1"/>
</dbReference>
<dbReference type="PANTHER" id="PTHR45840:SF8">
    <property type="entry name" value="RHOMBOID PROTEASE"/>
    <property type="match status" value="1"/>
</dbReference>
<gene>
    <name evidence="5" type="ORF">GEV33_013750</name>
</gene>
<dbReference type="PROSITE" id="PS50222">
    <property type="entry name" value="EF_HAND_2"/>
    <property type="match status" value="2"/>
</dbReference>
<feature type="transmembrane region" description="Helical" evidence="3">
    <location>
        <begin position="178"/>
        <end position="203"/>
    </location>
</feature>
<accession>A0A8J6H7Z9</accession>
<evidence type="ECO:0000259" key="4">
    <source>
        <dbReference type="PROSITE" id="PS50222"/>
    </source>
</evidence>
<keyword evidence="3" id="KW-0812">Transmembrane</keyword>
<dbReference type="InterPro" id="IPR017213">
    <property type="entry name" value="Peptidase_S54_rhomboid_met"/>
</dbReference>
<feature type="transmembrane region" description="Helical" evidence="3">
    <location>
        <begin position="238"/>
        <end position="258"/>
    </location>
</feature>
<dbReference type="GO" id="GO:0005509">
    <property type="term" value="F:calcium ion binding"/>
    <property type="evidence" value="ECO:0007669"/>
    <property type="project" value="InterPro"/>
</dbReference>
<dbReference type="CDD" id="cd00051">
    <property type="entry name" value="EFh"/>
    <property type="match status" value="1"/>
</dbReference>
<dbReference type="Pfam" id="PF01694">
    <property type="entry name" value="Rhomboid"/>
    <property type="match status" value="1"/>
</dbReference>
<evidence type="ECO:0000313" key="6">
    <source>
        <dbReference type="Proteomes" id="UP000719412"/>
    </source>
</evidence>
<reference evidence="5" key="1">
    <citation type="journal article" date="2020" name="J Insects Food Feed">
        <title>The yellow mealworm (Tenebrio molitor) genome: a resource for the emerging insects as food and feed industry.</title>
        <authorList>
            <person name="Eriksson T."/>
            <person name="Andere A."/>
            <person name="Kelstrup H."/>
            <person name="Emery V."/>
            <person name="Picard C."/>
        </authorList>
    </citation>
    <scope>NUCLEOTIDE SEQUENCE</scope>
    <source>
        <strain evidence="5">Stoneville</strain>
        <tissue evidence="5">Whole head</tissue>
    </source>
</reference>
<evidence type="ECO:0000256" key="1">
    <source>
        <dbReference type="ARBA" id="ARBA00009045"/>
    </source>
</evidence>
<evidence type="ECO:0000256" key="2">
    <source>
        <dbReference type="PIRNR" id="PIRNR037470"/>
    </source>
</evidence>
<dbReference type="SMART" id="SM00054">
    <property type="entry name" value="EFh"/>
    <property type="match status" value="2"/>
</dbReference>
<sequence>MPPTEANSETPLQLQRKNEYYRSIFNKYDADHDGFINVQEFNVLIESREYEHDIPKHVVRKIHQMADQNRDNRIDFNEFVDMVNNPDLQYFFGHYVTRYVQLVVPRRPTTATTEIDGLYEEQYSCYPPAVGMIILSLIEIIFFCVDEAVEANSTRSATGPISSVFIYDPNKRSEVWRFITYMFVHVGAFHLFVNLLIQIILGIPLEMVHKWWRVLLIYFAGVLAGSLATSIVDPTVRLAGASGGVYSLITAHIACIIMNWREMSFPVVQLFLFVVVTASDVGTAIYNRYVLNLDENIGYAAHFAGGVAGLLVGINILRNLEVTKAERIVWWVSILTYCFLMIVAIVWNLAWQDYFVQAKNRETV</sequence>